<dbReference type="EMBL" id="KN847974">
    <property type="protein sequence ID" value="KIR49861.1"/>
    <property type="molecule type" value="Genomic_DNA"/>
</dbReference>
<proteinExistence type="predicted"/>
<reference evidence="2" key="1">
    <citation type="submission" date="2015-01" db="EMBL/GenBank/DDBJ databases">
        <title>The Genome Sequence of Cryptococcus gattii CA1280.</title>
        <authorList>
            <consortium name="The Broad Institute Genomics Platform"/>
            <person name="Cuomo C."/>
            <person name="Litvintseva A."/>
            <person name="Chen Y."/>
            <person name="Heitman J."/>
            <person name="Sun S."/>
            <person name="Springer D."/>
            <person name="Dromer F."/>
            <person name="Young S."/>
            <person name="Zeng Q."/>
            <person name="Gargeya S."/>
            <person name="Abouelleil A."/>
            <person name="Alvarado L."/>
            <person name="Chapman S.B."/>
            <person name="Gainer-Dewar J."/>
            <person name="Goldberg J."/>
            <person name="Griggs A."/>
            <person name="Gujja S."/>
            <person name="Hansen M."/>
            <person name="Howarth C."/>
            <person name="Imamovic A."/>
            <person name="Larimer J."/>
            <person name="Murphy C."/>
            <person name="Naylor J."/>
            <person name="Pearson M."/>
            <person name="Priest M."/>
            <person name="Roberts A."/>
            <person name="Saif S."/>
            <person name="Shea T."/>
            <person name="Sykes S."/>
            <person name="Wortman J."/>
            <person name="Nusbaum C."/>
            <person name="Birren B."/>
        </authorList>
    </citation>
    <scope>NUCLEOTIDE SEQUENCE [LARGE SCALE GENOMIC DNA]</scope>
    <source>
        <strain evidence="2">CA1280</strain>
    </source>
</reference>
<evidence type="ECO:0000256" key="1">
    <source>
        <dbReference type="SAM" id="MobiDB-lite"/>
    </source>
</evidence>
<gene>
    <name evidence="2" type="ORF">I312_00953</name>
</gene>
<sequence>MEPEGTMQPNMHSTTKKKGKRKSSGKRASRKHPSSITSHCPR</sequence>
<protein>
    <submittedName>
        <fullName evidence="2">Uncharacterized protein</fullName>
    </submittedName>
</protein>
<dbReference type="HOGENOM" id="CLU_3279450_0_0_1"/>
<name>A0A0D0VRZ7_CRYGA</name>
<organism evidence="2">
    <name type="scientific">Cryptococcus bacillisporus CA1280</name>
    <dbReference type="NCBI Taxonomy" id="1296109"/>
    <lineage>
        <taxon>Eukaryota</taxon>
        <taxon>Fungi</taxon>
        <taxon>Dikarya</taxon>
        <taxon>Basidiomycota</taxon>
        <taxon>Agaricomycotina</taxon>
        <taxon>Tremellomycetes</taxon>
        <taxon>Tremellales</taxon>
        <taxon>Cryptococcaceae</taxon>
        <taxon>Cryptococcus</taxon>
        <taxon>Cryptococcus gattii species complex</taxon>
    </lineage>
</organism>
<feature type="compositionally biased region" description="Basic residues" evidence="1">
    <location>
        <begin position="14"/>
        <end position="33"/>
    </location>
</feature>
<feature type="region of interest" description="Disordered" evidence="1">
    <location>
        <begin position="1"/>
        <end position="42"/>
    </location>
</feature>
<dbReference type="AlphaFoldDB" id="A0A0D0VRZ7"/>
<accession>A0A0D0VRZ7</accession>
<evidence type="ECO:0000313" key="2">
    <source>
        <dbReference type="EMBL" id="KIR49861.1"/>
    </source>
</evidence>